<name>A0ABY1SHC5_9FLAO</name>
<evidence type="ECO:0000313" key="1">
    <source>
        <dbReference type="EMBL" id="SNR45492.1"/>
    </source>
</evidence>
<accession>A0ABY1SHC5</accession>
<organism evidence="1 2">
    <name type="scientific">Maribacter sedimenticola</name>
    <dbReference type="NCBI Taxonomy" id="228956"/>
    <lineage>
        <taxon>Bacteria</taxon>
        <taxon>Pseudomonadati</taxon>
        <taxon>Bacteroidota</taxon>
        <taxon>Flavobacteriia</taxon>
        <taxon>Flavobacteriales</taxon>
        <taxon>Flavobacteriaceae</taxon>
        <taxon>Maribacter</taxon>
    </lineage>
</organism>
<dbReference type="EMBL" id="FZNV01000002">
    <property type="protein sequence ID" value="SNR45492.1"/>
    <property type="molecule type" value="Genomic_DNA"/>
</dbReference>
<sequence length="71" mass="8408">MAEEFKLTQEQVTFIKQKLEVDTLKNLIITIDVESAPIREFKEQEINRITKSSFRMKGFCPPDFIKWKPTC</sequence>
<dbReference type="Proteomes" id="UP000198337">
    <property type="component" value="Unassembled WGS sequence"/>
</dbReference>
<evidence type="ECO:0000313" key="2">
    <source>
        <dbReference type="Proteomes" id="UP000198337"/>
    </source>
</evidence>
<reference evidence="1 2" key="1">
    <citation type="submission" date="2017-06" db="EMBL/GenBank/DDBJ databases">
        <authorList>
            <person name="Varghese N."/>
            <person name="Submissions S."/>
        </authorList>
    </citation>
    <scope>NUCLEOTIDE SEQUENCE [LARGE SCALE GENOMIC DNA]</scope>
    <source>
        <strain evidence="1 2">DSM 19840</strain>
    </source>
</reference>
<proteinExistence type="predicted"/>
<comment type="caution">
    <text evidence="1">The sequence shown here is derived from an EMBL/GenBank/DDBJ whole genome shotgun (WGS) entry which is preliminary data.</text>
</comment>
<dbReference type="RefSeq" id="WP_089260303.1">
    <property type="nucleotide sequence ID" value="NZ_FZNV01000002.1"/>
</dbReference>
<keyword evidence="2" id="KW-1185">Reference proteome</keyword>
<protein>
    <submittedName>
        <fullName evidence="1">Uncharacterized protein</fullName>
    </submittedName>
</protein>
<gene>
    <name evidence="1" type="ORF">SAMN04488009_1862</name>
</gene>